<evidence type="ECO:0000256" key="1">
    <source>
        <dbReference type="SAM" id="MobiDB-lite"/>
    </source>
</evidence>
<gene>
    <name evidence="2" type="ORF">ALC62_02068</name>
</gene>
<accession>A0A151ING3</accession>
<feature type="region of interest" description="Disordered" evidence="1">
    <location>
        <begin position="192"/>
        <end position="211"/>
    </location>
</feature>
<organism evidence="2 3">
    <name type="scientific">Cyphomyrmex costatus</name>
    <dbReference type="NCBI Taxonomy" id="456900"/>
    <lineage>
        <taxon>Eukaryota</taxon>
        <taxon>Metazoa</taxon>
        <taxon>Ecdysozoa</taxon>
        <taxon>Arthropoda</taxon>
        <taxon>Hexapoda</taxon>
        <taxon>Insecta</taxon>
        <taxon>Pterygota</taxon>
        <taxon>Neoptera</taxon>
        <taxon>Endopterygota</taxon>
        <taxon>Hymenoptera</taxon>
        <taxon>Apocrita</taxon>
        <taxon>Aculeata</taxon>
        <taxon>Formicoidea</taxon>
        <taxon>Formicidae</taxon>
        <taxon>Myrmicinae</taxon>
        <taxon>Cyphomyrmex</taxon>
    </lineage>
</organism>
<reference evidence="2 3" key="1">
    <citation type="submission" date="2016-03" db="EMBL/GenBank/DDBJ databases">
        <title>Cyphomyrmex costatus WGS genome.</title>
        <authorList>
            <person name="Nygaard S."/>
            <person name="Hu H."/>
            <person name="Boomsma J."/>
            <person name="Zhang G."/>
        </authorList>
    </citation>
    <scope>NUCLEOTIDE SEQUENCE [LARGE SCALE GENOMIC DNA]</scope>
    <source>
        <strain evidence="2">MS0001</strain>
        <tissue evidence="2">Whole body</tissue>
    </source>
</reference>
<dbReference type="Proteomes" id="UP000078542">
    <property type="component" value="Unassembled WGS sequence"/>
</dbReference>
<dbReference type="EMBL" id="KQ976938">
    <property type="protein sequence ID" value="KYN06975.1"/>
    <property type="molecule type" value="Genomic_DNA"/>
</dbReference>
<protein>
    <submittedName>
        <fullName evidence="2">Uncharacterized protein</fullName>
    </submittedName>
</protein>
<name>A0A151ING3_9HYME</name>
<proteinExistence type="predicted"/>
<sequence>MNIVIDIQGFKNTEEDFFPKEVAIVSINNDHCAHWIIAQPYSFTELSTRSKSQNNWLSKNFHGIEWFEGDTPYKNLYRHLRTIAQFTNRIFIRGRDKSAFLHRITSRNIINLEEEEKCPPFHQLPQLKQTCLIHSIKIKTNNREYTCALNNALRIRKWIKDYAFLDSASLSTPLSPPSPSFSMTWYNRDNSHNTKEEEEEENNSLENSWWL</sequence>
<evidence type="ECO:0000313" key="2">
    <source>
        <dbReference type="EMBL" id="KYN06975.1"/>
    </source>
</evidence>
<keyword evidence="3" id="KW-1185">Reference proteome</keyword>
<dbReference type="AlphaFoldDB" id="A0A151ING3"/>
<dbReference type="STRING" id="456900.A0A151ING3"/>
<evidence type="ECO:0000313" key="3">
    <source>
        <dbReference type="Proteomes" id="UP000078542"/>
    </source>
</evidence>